<dbReference type="EMBL" id="LGVR01000105">
    <property type="protein sequence ID" value="KOA82430.1"/>
    <property type="molecule type" value="Genomic_DNA"/>
</dbReference>
<dbReference type="InterPro" id="IPR001424">
    <property type="entry name" value="SOD_Cu_Zn_dom"/>
</dbReference>
<dbReference type="PANTHER" id="PTHR10003">
    <property type="entry name" value="SUPEROXIDE DISMUTASE CU-ZN -RELATED"/>
    <property type="match status" value="1"/>
</dbReference>
<keyword evidence="3" id="KW-0862">Zinc</keyword>
<keyword evidence="3" id="KW-0560">Oxidoreductase</keyword>
<comment type="cofactor">
    <cofactor evidence="3">
        <name>Cu cation</name>
        <dbReference type="ChEBI" id="CHEBI:23378"/>
    </cofactor>
    <text evidence="3">Binds 1 copper ion per subunit.</text>
</comment>
<accession>A0A9Q1UVS9</accession>
<comment type="catalytic activity">
    <reaction evidence="3">
        <text>2 superoxide + 2 H(+) = H2O2 + O2</text>
        <dbReference type="Rhea" id="RHEA:20696"/>
        <dbReference type="ChEBI" id="CHEBI:15378"/>
        <dbReference type="ChEBI" id="CHEBI:15379"/>
        <dbReference type="ChEBI" id="CHEBI:16240"/>
        <dbReference type="ChEBI" id="CHEBI:18421"/>
        <dbReference type="EC" id="1.15.1.1"/>
    </reaction>
</comment>
<comment type="caution">
    <text evidence="5">The sequence shown here is derived from an EMBL/GenBank/DDBJ whole genome shotgun (WGS) entry which is preliminary data.</text>
</comment>
<evidence type="ECO:0000256" key="1">
    <source>
        <dbReference type="ARBA" id="ARBA00010457"/>
    </source>
</evidence>
<keyword evidence="3" id="KW-0479">Metal-binding</keyword>
<dbReference type="SUPFAM" id="SSF49329">
    <property type="entry name" value="Cu,Zn superoxide dismutase-like"/>
    <property type="match status" value="1"/>
</dbReference>
<dbReference type="PROSITE" id="PS00332">
    <property type="entry name" value="SOD_CU_ZN_2"/>
    <property type="match status" value="1"/>
</dbReference>
<comment type="function">
    <text evidence="2">Destroys radicals which are normally produced within the cells and which are toxic to biological systems. May play a role in favoring mycobacterial survival in phagocytes.</text>
</comment>
<dbReference type="EC" id="1.15.1.1" evidence="3"/>
<evidence type="ECO:0000256" key="2">
    <source>
        <dbReference type="ARBA" id="ARBA00024900"/>
    </source>
</evidence>
<dbReference type="InterPro" id="IPR036423">
    <property type="entry name" value="SOD-like_Cu/Zn_dom_sf"/>
</dbReference>
<dbReference type="Pfam" id="PF00080">
    <property type="entry name" value="Sod_Cu"/>
    <property type="match status" value="1"/>
</dbReference>
<comment type="cofactor">
    <cofactor evidence="3">
        <name>Zn(2+)</name>
        <dbReference type="ChEBI" id="CHEBI:29105"/>
    </cofactor>
    <text evidence="3">Binds 1 zinc ion per subunit.</text>
</comment>
<dbReference type="OrthoDB" id="9792957at2"/>
<gene>
    <name evidence="5" type="ORF">ADU74_13540</name>
</gene>
<dbReference type="Proteomes" id="UP000037540">
    <property type="component" value="Unassembled WGS sequence"/>
</dbReference>
<evidence type="ECO:0000313" key="6">
    <source>
        <dbReference type="Proteomes" id="UP000037540"/>
    </source>
</evidence>
<reference evidence="5 6" key="1">
    <citation type="submission" date="2015-07" db="EMBL/GenBank/DDBJ databases">
        <title>Draft genome sequences of 17 French Clostridium botulinum group III.</title>
        <authorList>
            <person name="Woudstra C."/>
            <person name="Le Marechal C."/>
            <person name="Souillard R."/>
            <person name="Bayon-Auboyer M.-H."/>
            <person name="Dessouter D."/>
            <person name="Fach P."/>
        </authorList>
    </citation>
    <scope>NUCLEOTIDE SEQUENCE [LARGE SCALE GENOMIC DNA]</scope>
    <source>
        <strain evidence="5 6">12LNRI-CD</strain>
    </source>
</reference>
<name>A0A9Q1UVS9_CLOBO</name>
<dbReference type="InterPro" id="IPR024134">
    <property type="entry name" value="SOD_Cu/Zn_/chaperone"/>
</dbReference>
<organism evidence="5 6">
    <name type="scientific">Clostridium botulinum</name>
    <dbReference type="NCBI Taxonomy" id="1491"/>
    <lineage>
        <taxon>Bacteria</taxon>
        <taxon>Bacillati</taxon>
        <taxon>Bacillota</taxon>
        <taxon>Clostridia</taxon>
        <taxon>Eubacteriales</taxon>
        <taxon>Clostridiaceae</taxon>
        <taxon>Clostridium</taxon>
    </lineage>
</organism>
<dbReference type="AlphaFoldDB" id="A0A9Q1UVS9"/>
<comment type="similarity">
    <text evidence="1 3">Belongs to the Cu-Zn superoxide dismutase family.</text>
</comment>
<evidence type="ECO:0000256" key="3">
    <source>
        <dbReference type="RuleBase" id="RU000393"/>
    </source>
</evidence>
<dbReference type="GO" id="GO:0004784">
    <property type="term" value="F:superoxide dismutase activity"/>
    <property type="evidence" value="ECO:0007669"/>
    <property type="project" value="UniProtKB-EC"/>
</dbReference>
<evidence type="ECO:0000259" key="4">
    <source>
        <dbReference type="Pfam" id="PF00080"/>
    </source>
</evidence>
<evidence type="ECO:0000313" key="5">
    <source>
        <dbReference type="EMBL" id="KOA82430.1"/>
    </source>
</evidence>
<sequence length="191" mass="20830">MFMYPNFENSNLDSSCGCNPYCGYDPCYRHCCCPSTCNTNAVAHVNGSPHHPNLKGVVYFFSVPCGTEVSVCIHGLPLYKPATATSQPVGPFGFHVHSVGCCDIGDPDNPFTCASGHWNPDNQPHGNHAGDFPVLFSNHGLCKMCFFTDRFKPKDVIGLSVIIHENPDDYRTQPSGNSGKRIACGLIERLC</sequence>
<dbReference type="GO" id="GO:0005507">
    <property type="term" value="F:copper ion binding"/>
    <property type="evidence" value="ECO:0007669"/>
    <property type="project" value="InterPro"/>
</dbReference>
<dbReference type="CDD" id="cd00305">
    <property type="entry name" value="Cu-Zn_Superoxide_Dismutase"/>
    <property type="match status" value="1"/>
</dbReference>
<dbReference type="RefSeq" id="WP_013725191.1">
    <property type="nucleotide sequence ID" value="NZ_LGVO01000006.1"/>
</dbReference>
<dbReference type="Gene3D" id="2.60.40.200">
    <property type="entry name" value="Superoxide dismutase, copper/zinc binding domain"/>
    <property type="match status" value="1"/>
</dbReference>
<proteinExistence type="inferred from homology"/>
<protein>
    <recommendedName>
        <fullName evidence="3">Superoxide dismutase [Cu-Zn]</fullName>
        <ecNumber evidence="3">1.15.1.1</ecNumber>
    </recommendedName>
</protein>
<keyword evidence="3" id="KW-0186">Copper</keyword>
<feature type="domain" description="Superoxide dismutase copper/zinc binding" evidence="4">
    <location>
        <begin position="88"/>
        <end position="187"/>
    </location>
</feature>
<dbReference type="InterPro" id="IPR018152">
    <property type="entry name" value="SOD_Cu/Zn_BS"/>
</dbReference>